<organism evidence="3 4">
    <name type="scientific">Orenia metallireducens</name>
    <dbReference type="NCBI Taxonomy" id="1413210"/>
    <lineage>
        <taxon>Bacteria</taxon>
        <taxon>Bacillati</taxon>
        <taxon>Bacillota</taxon>
        <taxon>Clostridia</taxon>
        <taxon>Halanaerobiales</taxon>
        <taxon>Halobacteroidaceae</taxon>
        <taxon>Orenia</taxon>
    </lineage>
</organism>
<feature type="domain" description="LysM" evidence="2">
    <location>
        <begin position="91"/>
        <end position="135"/>
    </location>
</feature>
<dbReference type="GO" id="GO:0004222">
    <property type="term" value="F:metalloendopeptidase activity"/>
    <property type="evidence" value="ECO:0007669"/>
    <property type="project" value="TreeGrafter"/>
</dbReference>
<dbReference type="STRING" id="1413210.U472_15160"/>
<dbReference type="InterPro" id="IPR018392">
    <property type="entry name" value="LysM"/>
</dbReference>
<keyword evidence="3" id="KW-0378">Hydrolase</keyword>
<dbReference type="InterPro" id="IPR036779">
    <property type="entry name" value="LysM_dom_sf"/>
</dbReference>
<dbReference type="RefSeq" id="WP_097017364.1">
    <property type="nucleotide sequence ID" value="NZ_OBDZ01000008.1"/>
</dbReference>
<gene>
    <name evidence="3" type="ORF">SAMN06265827_10834</name>
</gene>
<evidence type="ECO:0000256" key="1">
    <source>
        <dbReference type="SAM" id="SignalP"/>
    </source>
</evidence>
<name>A0A285GK73_9FIRM</name>
<dbReference type="PROSITE" id="PS51782">
    <property type="entry name" value="LYSM"/>
    <property type="match status" value="2"/>
</dbReference>
<dbReference type="SMART" id="SM00257">
    <property type="entry name" value="LysM"/>
    <property type="match status" value="2"/>
</dbReference>
<dbReference type="Proteomes" id="UP000219573">
    <property type="component" value="Unassembled WGS sequence"/>
</dbReference>
<evidence type="ECO:0000313" key="4">
    <source>
        <dbReference type="Proteomes" id="UP000219573"/>
    </source>
</evidence>
<evidence type="ECO:0000313" key="3">
    <source>
        <dbReference type="EMBL" id="SNY24020.1"/>
    </source>
</evidence>
<feature type="domain" description="LysM" evidence="2">
    <location>
        <begin position="40"/>
        <end position="85"/>
    </location>
</feature>
<dbReference type="InterPro" id="IPR016047">
    <property type="entry name" value="M23ase_b-sheet_dom"/>
</dbReference>
<dbReference type="PANTHER" id="PTHR21666:SF270">
    <property type="entry name" value="MUREIN HYDROLASE ACTIVATOR ENVC"/>
    <property type="match status" value="1"/>
</dbReference>
<dbReference type="SUPFAM" id="SSF51261">
    <property type="entry name" value="Duplicated hybrid motif"/>
    <property type="match status" value="1"/>
</dbReference>
<keyword evidence="4" id="KW-1185">Reference proteome</keyword>
<dbReference type="CDD" id="cd00118">
    <property type="entry name" value="LysM"/>
    <property type="match status" value="2"/>
</dbReference>
<dbReference type="Gene3D" id="2.70.70.10">
    <property type="entry name" value="Glucose Permease (Domain IIA)"/>
    <property type="match status" value="1"/>
</dbReference>
<evidence type="ECO:0000259" key="2">
    <source>
        <dbReference type="PROSITE" id="PS51782"/>
    </source>
</evidence>
<dbReference type="InterPro" id="IPR050570">
    <property type="entry name" value="Cell_wall_metabolism_enzyme"/>
</dbReference>
<feature type="chain" id="PRO_5012673468" evidence="1">
    <location>
        <begin position="23"/>
        <end position="283"/>
    </location>
</feature>
<proteinExistence type="predicted"/>
<dbReference type="Pfam" id="PF01476">
    <property type="entry name" value="LysM"/>
    <property type="match status" value="2"/>
</dbReference>
<sequence length="283" mass="31810">MKKILIVISLFLLIAPLPDVEARTNLDLNSDRVNKQLTFFRYKVKVGDTLWKISKKFNVDLSLLLNLNPDLANKNMIVVGQKLKVPRGNVIIHRIKAGETIWSIAQAHNTSSYELVKANNLKHPNLIKVGDLLIVPIDKSRDKGYSAKGAYYSKESSTNKRLGFIWPTKYRRITSPFGRRWGRMHKGIDIAAPRGSLVRAAKSGVVTQSRYLSGYGKAIYIDHGNGISTRYAHNSRLLVRAGEKVYQGQIIAYSGSTGRSTGPHLHFEIRIKDKAINPLTYLD</sequence>
<dbReference type="CDD" id="cd12797">
    <property type="entry name" value="M23_peptidase"/>
    <property type="match status" value="1"/>
</dbReference>
<keyword evidence="1" id="KW-0732">Signal</keyword>
<dbReference type="PANTHER" id="PTHR21666">
    <property type="entry name" value="PEPTIDASE-RELATED"/>
    <property type="match status" value="1"/>
</dbReference>
<feature type="signal peptide" evidence="1">
    <location>
        <begin position="1"/>
        <end position="22"/>
    </location>
</feature>
<dbReference type="OrthoDB" id="9809488at2"/>
<dbReference type="Pfam" id="PF01551">
    <property type="entry name" value="Peptidase_M23"/>
    <property type="match status" value="1"/>
</dbReference>
<reference evidence="4" key="1">
    <citation type="submission" date="2017-09" db="EMBL/GenBank/DDBJ databases">
        <authorList>
            <person name="Varghese N."/>
            <person name="Submissions S."/>
        </authorList>
    </citation>
    <scope>NUCLEOTIDE SEQUENCE [LARGE SCALE GENOMIC DNA]</scope>
    <source>
        <strain evidence="4">MSL47</strain>
    </source>
</reference>
<protein>
    <submittedName>
        <fullName evidence="3">Murein DD-endopeptidase MepM and murein hydrolase activator NlpD, contain LysM domain</fullName>
    </submittedName>
</protein>
<dbReference type="EMBL" id="OBDZ01000008">
    <property type="protein sequence ID" value="SNY24020.1"/>
    <property type="molecule type" value="Genomic_DNA"/>
</dbReference>
<dbReference type="AlphaFoldDB" id="A0A285GK73"/>
<dbReference type="InterPro" id="IPR011055">
    <property type="entry name" value="Dup_hybrid_motif"/>
</dbReference>
<accession>A0A285GK73</accession>
<dbReference type="Gene3D" id="3.10.350.10">
    <property type="entry name" value="LysM domain"/>
    <property type="match status" value="2"/>
</dbReference>